<protein>
    <recommendedName>
        <fullName evidence="2">DUF4142 domain-containing protein</fullName>
    </recommendedName>
</protein>
<evidence type="ECO:0000259" key="2">
    <source>
        <dbReference type="Pfam" id="PF13628"/>
    </source>
</evidence>
<organism evidence="3 6">
    <name type="scientific">Myxococcus fulvus</name>
    <dbReference type="NCBI Taxonomy" id="33"/>
    <lineage>
        <taxon>Bacteria</taxon>
        <taxon>Pseudomonadati</taxon>
        <taxon>Myxococcota</taxon>
        <taxon>Myxococcia</taxon>
        <taxon>Myxococcales</taxon>
        <taxon>Cystobacterineae</taxon>
        <taxon>Myxococcaceae</taxon>
        <taxon>Myxococcus</taxon>
    </lineage>
</organism>
<gene>
    <name evidence="3" type="ORF">MFU01_25480</name>
    <name evidence="4" type="ORF">SAMN05443572_101473</name>
</gene>
<evidence type="ECO:0000256" key="1">
    <source>
        <dbReference type="SAM" id="SignalP"/>
    </source>
</evidence>
<dbReference type="Gene3D" id="1.20.1260.10">
    <property type="match status" value="1"/>
</dbReference>
<evidence type="ECO:0000313" key="4">
    <source>
        <dbReference type="EMBL" id="SES88487.1"/>
    </source>
</evidence>
<keyword evidence="1" id="KW-0732">Signal</keyword>
<proteinExistence type="predicted"/>
<dbReference type="OrthoDB" id="5515244at2"/>
<feature type="chain" id="PRO_5022834418" description="DUF4142 domain-containing protein" evidence="1">
    <location>
        <begin position="29"/>
        <end position="221"/>
    </location>
</feature>
<dbReference type="PANTHER" id="PTHR38593:SF1">
    <property type="entry name" value="BLR2558 PROTEIN"/>
    <property type="match status" value="1"/>
</dbReference>
<sequence length="221" mass="24452">MARRIRGGGVAALAAALVFGSMTGSALADDAKKDHKEQKRIGESVAEKELYVGKLALFDAKQIALGNLALEKSQDEKVRTFAQKLVDDHKQHLSGLKAWADSKQIEVATIDLNQPASGTGGSGAMQEGYDKKMEGVDKRLNKAITEAEEDLDKLREKDGREFNKDFLSRVADDGKKGQDMVKDGMDKYRTDAAFSELLRRTREGIASNEREAKEMEKSFRR</sequence>
<comment type="caution">
    <text evidence="3">The sequence shown here is derived from an EMBL/GenBank/DDBJ whole genome shotgun (WGS) entry which is preliminary data.</text>
</comment>
<dbReference type="Pfam" id="PF13628">
    <property type="entry name" value="DUF4142"/>
    <property type="match status" value="1"/>
</dbReference>
<evidence type="ECO:0000313" key="6">
    <source>
        <dbReference type="Proteomes" id="UP000321514"/>
    </source>
</evidence>
<dbReference type="EMBL" id="FOIB01000001">
    <property type="protein sequence ID" value="SES88487.1"/>
    <property type="molecule type" value="Genomic_DNA"/>
</dbReference>
<dbReference type="RefSeq" id="WP_046710736.1">
    <property type="nucleotide sequence ID" value="NZ_BJXR01000025.1"/>
</dbReference>
<accession>A0A511T024</accession>
<feature type="domain" description="DUF4142" evidence="2">
    <location>
        <begin position="51"/>
        <end position="112"/>
    </location>
</feature>
<reference evidence="4 5" key="1">
    <citation type="submission" date="2016-10" db="EMBL/GenBank/DDBJ databases">
        <authorList>
            <person name="Varghese N."/>
            <person name="Submissions S."/>
        </authorList>
    </citation>
    <scope>NUCLEOTIDE SEQUENCE [LARGE SCALE GENOMIC DNA]</scope>
    <source>
        <strain evidence="4 5">DSM 16525</strain>
    </source>
</reference>
<evidence type="ECO:0000313" key="3">
    <source>
        <dbReference type="EMBL" id="GEN07511.1"/>
    </source>
</evidence>
<dbReference type="InterPro" id="IPR025419">
    <property type="entry name" value="DUF4142"/>
</dbReference>
<reference evidence="3 6" key="2">
    <citation type="submission" date="2019-07" db="EMBL/GenBank/DDBJ databases">
        <title>Whole genome shotgun sequence of Myxococcus fulvus NBRC 100333.</title>
        <authorList>
            <person name="Hosoyama A."/>
            <person name="Uohara A."/>
            <person name="Ohji S."/>
            <person name="Ichikawa N."/>
        </authorList>
    </citation>
    <scope>NUCLEOTIDE SEQUENCE [LARGE SCALE GENOMIC DNA]</scope>
    <source>
        <strain evidence="3 6">NBRC 100333</strain>
    </source>
</reference>
<dbReference type="EMBL" id="BJXR01000025">
    <property type="protein sequence ID" value="GEN07511.1"/>
    <property type="molecule type" value="Genomic_DNA"/>
</dbReference>
<dbReference type="STRING" id="1334629.MFUL124B02_03305"/>
<dbReference type="PANTHER" id="PTHR38593">
    <property type="entry name" value="BLR2558 PROTEIN"/>
    <property type="match status" value="1"/>
</dbReference>
<evidence type="ECO:0000313" key="5">
    <source>
        <dbReference type="Proteomes" id="UP000183760"/>
    </source>
</evidence>
<keyword evidence="5" id="KW-1185">Reference proteome</keyword>
<dbReference type="Proteomes" id="UP000321514">
    <property type="component" value="Unassembled WGS sequence"/>
</dbReference>
<dbReference type="InterPro" id="IPR012347">
    <property type="entry name" value="Ferritin-like"/>
</dbReference>
<dbReference type="Proteomes" id="UP000183760">
    <property type="component" value="Unassembled WGS sequence"/>
</dbReference>
<feature type="signal peptide" evidence="1">
    <location>
        <begin position="1"/>
        <end position="28"/>
    </location>
</feature>
<dbReference type="AlphaFoldDB" id="A0A511T024"/>
<name>A0A511T024_MYXFU</name>